<proteinExistence type="predicted"/>
<dbReference type="OrthoDB" id="4277148at2"/>
<dbReference type="Proteomes" id="UP000178953">
    <property type="component" value="Unassembled WGS sequence"/>
</dbReference>
<organism evidence="1 2">
    <name type="scientific">Mycolicibacterium grossiae</name>
    <dbReference type="NCBI Taxonomy" id="1552759"/>
    <lineage>
        <taxon>Bacteria</taxon>
        <taxon>Bacillati</taxon>
        <taxon>Actinomycetota</taxon>
        <taxon>Actinomycetes</taxon>
        <taxon>Mycobacteriales</taxon>
        <taxon>Mycobacteriaceae</taxon>
        <taxon>Mycolicibacterium</taxon>
    </lineage>
</organism>
<comment type="caution">
    <text evidence="1">The sequence shown here is derived from an EMBL/GenBank/DDBJ whole genome shotgun (WGS) entry which is preliminary data.</text>
</comment>
<dbReference type="NCBIfam" id="NF046112">
    <property type="entry name" value="MSMEG_6209_Nter"/>
    <property type="match status" value="1"/>
</dbReference>
<accession>A0A1E8Q1C6</accession>
<dbReference type="EMBL" id="MCHX01000045">
    <property type="protein sequence ID" value="OFJ52197.1"/>
    <property type="molecule type" value="Genomic_DNA"/>
</dbReference>
<sequence length="67" mass="7446">MAQHSAEDVLIKQVVDRLSATFPQVPSDTVTSVVAQQHSRFEGRPLRDFVPLFVERGSRSELAKLAP</sequence>
<evidence type="ECO:0000313" key="2">
    <source>
        <dbReference type="Proteomes" id="UP000178953"/>
    </source>
</evidence>
<protein>
    <submittedName>
        <fullName evidence="1">Uncharacterized protein</fullName>
    </submittedName>
</protein>
<dbReference type="Gene3D" id="1.10.8.1060">
    <property type="entry name" value="Corynebacterium glutamicum thioredoxin-dependent arsenate reductase, N-terminal domain"/>
    <property type="match status" value="1"/>
</dbReference>
<evidence type="ECO:0000313" key="1">
    <source>
        <dbReference type="EMBL" id="OFJ52197.1"/>
    </source>
</evidence>
<dbReference type="RefSeq" id="WP_070354560.1">
    <property type="nucleotide sequence ID" value="NZ_CP043474.1"/>
</dbReference>
<keyword evidence="2" id="KW-1185">Reference proteome</keyword>
<name>A0A1E8Q1C6_9MYCO</name>
<dbReference type="AlphaFoldDB" id="A0A1E8Q1C6"/>
<reference evidence="1 2" key="1">
    <citation type="submission" date="2016-09" db="EMBL/GenBank/DDBJ databases">
        <title>genome sequence of Mycobacterium sp. 739 SCH.</title>
        <authorList>
            <person name="Greninger A.L."/>
            <person name="Qin X."/>
            <person name="Jerome K."/>
            <person name="Vora S."/>
            <person name="Quinn K."/>
        </authorList>
    </citation>
    <scope>NUCLEOTIDE SEQUENCE [LARGE SCALE GENOMIC DNA]</scope>
    <source>
        <strain evidence="1 2">SCH</strain>
    </source>
</reference>
<gene>
    <name evidence="1" type="ORF">BEL07_18655</name>
</gene>